<sequence>MRKKNPALIAPMVPLTFILGYQWDLCYYTKMSRIREEADRILDNESGLLDLPHGLPNMNTIEIGRLKQKDTERLQHSHDIFL</sequence>
<dbReference type="Pfam" id="PF10166">
    <property type="entry name" value="DUF2368"/>
    <property type="match status" value="1"/>
</dbReference>
<dbReference type="Proteomes" id="UP001217089">
    <property type="component" value="Unassembled WGS sequence"/>
</dbReference>
<organism evidence="1 2">
    <name type="scientific">Tegillarca granosa</name>
    <name type="common">Malaysian cockle</name>
    <name type="synonym">Anadara granosa</name>
    <dbReference type="NCBI Taxonomy" id="220873"/>
    <lineage>
        <taxon>Eukaryota</taxon>
        <taxon>Metazoa</taxon>
        <taxon>Spiralia</taxon>
        <taxon>Lophotrochozoa</taxon>
        <taxon>Mollusca</taxon>
        <taxon>Bivalvia</taxon>
        <taxon>Autobranchia</taxon>
        <taxon>Pteriomorphia</taxon>
        <taxon>Arcoida</taxon>
        <taxon>Arcoidea</taxon>
        <taxon>Arcidae</taxon>
        <taxon>Tegillarca</taxon>
    </lineage>
</organism>
<dbReference type="InterPro" id="IPR019319">
    <property type="entry name" value="Plg-R(KT)"/>
</dbReference>
<protein>
    <submittedName>
        <fullName evidence="1">Uncharacterized protein</fullName>
    </submittedName>
</protein>
<proteinExistence type="predicted"/>
<dbReference type="PANTHER" id="PTHR13411:SF6">
    <property type="entry name" value="PLASMINOGEN RECEPTOR (KT)"/>
    <property type="match status" value="1"/>
</dbReference>
<keyword evidence="2" id="KW-1185">Reference proteome</keyword>
<dbReference type="PANTHER" id="PTHR13411">
    <property type="entry name" value="PLASMINOGEN RECEPTOR (KT)"/>
    <property type="match status" value="1"/>
</dbReference>
<evidence type="ECO:0000313" key="1">
    <source>
        <dbReference type="EMBL" id="KAJ8305313.1"/>
    </source>
</evidence>
<evidence type="ECO:0000313" key="2">
    <source>
        <dbReference type="Proteomes" id="UP001217089"/>
    </source>
</evidence>
<dbReference type="EMBL" id="JARBDR010000813">
    <property type="protein sequence ID" value="KAJ8305313.1"/>
    <property type="molecule type" value="Genomic_DNA"/>
</dbReference>
<accession>A0ABQ9EJ65</accession>
<name>A0ABQ9EJ65_TEGGR</name>
<gene>
    <name evidence="1" type="ORF">KUTeg_015858</name>
</gene>
<reference evidence="1 2" key="1">
    <citation type="submission" date="2022-12" db="EMBL/GenBank/DDBJ databases">
        <title>Chromosome-level genome of Tegillarca granosa.</title>
        <authorList>
            <person name="Kim J."/>
        </authorList>
    </citation>
    <scope>NUCLEOTIDE SEQUENCE [LARGE SCALE GENOMIC DNA]</scope>
    <source>
        <strain evidence="1">Teg-2019</strain>
        <tissue evidence="1">Adductor muscle</tissue>
    </source>
</reference>
<comment type="caution">
    <text evidence="1">The sequence shown here is derived from an EMBL/GenBank/DDBJ whole genome shotgun (WGS) entry which is preliminary data.</text>
</comment>